<feature type="region of interest" description="Disordered" evidence="1">
    <location>
        <begin position="206"/>
        <end position="228"/>
    </location>
</feature>
<dbReference type="EMBL" id="JARVKM010000019">
    <property type="protein sequence ID" value="KAK9777887.1"/>
    <property type="molecule type" value="Genomic_DNA"/>
</dbReference>
<feature type="compositionally biased region" description="Basic and acidic residues" evidence="1">
    <location>
        <begin position="207"/>
        <end position="228"/>
    </location>
</feature>
<feature type="compositionally biased region" description="Low complexity" evidence="1">
    <location>
        <begin position="17"/>
        <end position="26"/>
    </location>
</feature>
<keyword evidence="3" id="KW-1185">Reference proteome</keyword>
<dbReference type="Proteomes" id="UP001465668">
    <property type="component" value="Unassembled WGS sequence"/>
</dbReference>
<protein>
    <submittedName>
        <fullName evidence="2">Rhomboid family membrane protein</fullName>
    </submittedName>
</protein>
<name>A0ABR2XVV6_9PEZI</name>
<proteinExistence type="predicted"/>
<sequence length="228" mass="25105">MSAPNSQQSQPAPPAQPQAGQLATAPSPTETPVYKNPILHTAALVCTPVAVFGLALPPRRLDFRAVVLGGTAIWGVSQLKYDWTGKSFMHSAMASSAGGLADDLPSERAGEVRRMIKEEKARREKTRELLATGLSEVDVRRVQELERRQKQADEREQQGKGALEAIWMGDADKDWKEKRAKREQEALSEGGDGIWGLITEQISEVFNRGEKKAQEEKAKKEGDEKKSS</sequence>
<comment type="caution">
    <text evidence="2">The sequence shown here is derived from an EMBL/GenBank/DDBJ whole genome shotgun (WGS) entry which is preliminary data.</text>
</comment>
<feature type="region of interest" description="Disordered" evidence="1">
    <location>
        <begin position="1"/>
        <end position="29"/>
    </location>
</feature>
<evidence type="ECO:0000313" key="3">
    <source>
        <dbReference type="Proteomes" id="UP001465668"/>
    </source>
</evidence>
<evidence type="ECO:0000313" key="2">
    <source>
        <dbReference type="EMBL" id="KAK9777887.1"/>
    </source>
</evidence>
<reference evidence="2 3" key="1">
    <citation type="submission" date="2024-02" db="EMBL/GenBank/DDBJ databases">
        <title>First draft genome assembly of two strains of Seiridium cardinale.</title>
        <authorList>
            <person name="Emiliani G."/>
            <person name="Scali E."/>
        </authorList>
    </citation>
    <scope>NUCLEOTIDE SEQUENCE [LARGE SCALE GENOMIC DNA]</scope>
    <source>
        <strain evidence="2 3">BM-138-000479</strain>
    </source>
</reference>
<feature type="compositionally biased region" description="Low complexity" evidence="1">
    <location>
        <begin position="1"/>
        <end position="10"/>
    </location>
</feature>
<organism evidence="2 3">
    <name type="scientific">Seiridium cardinale</name>
    <dbReference type="NCBI Taxonomy" id="138064"/>
    <lineage>
        <taxon>Eukaryota</taxon>
        <taxon>Fungi</taxon>
        <taxon>Dikarya</taxon>
        <taxon>Ascomycota</taxon>
        <taxon>Pezizomycotina</taxon>
        <taxon>Sordariomycetes</taxon>
        <taxon>Xylariomycetidae</taxon>
        <taxon>Amphisphaeriales</taxon>
        <taxon>Sporocadaceae</taxon>
        <taxon>Seiridium</taxon>
    </lineage>
</organism>
<gene>
    <name evidence="2" type="ORF">SCAR479_05570</name>
</gene>
<evidence type="ECO:0000256" key="1">
    <source>
        <dbReference type="SAM" id="MobiDB-lite"/>
    </source>
</evidence>
<accession>A0ABR2XVV6</accession>